<reference evidence="1" key="2">
    <citation type="journal article" date="2017" name="Nat. Commun.">
        <title>Single-virus genomics reveals hidden cosmopolitan and abundant viruses.</title>
        <authorList>
            <person name="Martinez-Hernandez F."/>
            <person name="Fornas O."/>
            <person name="Lluesma Gomez M."/>
            <person name="Bolduc B."/>
            <person name="de la Cruz Pena M.J."/>
            <person name="Martinez J.M."/>
            <person name="Anton J."/>
            <person name="Gasol J.M."/>
            <person name="Rosselli R."/>
            <person name="Rodriguez-Valera F."/>
            <person name="Sullivan M.B."/>
            <person name="Acinas S.G."/>
            <person name="Martinez-Garcia M."/>
        </authorList>
    </citation>
    <scope>NUCLEOTIDE SEQUENCE</scope>
</reference>
<protein>
    <submittedName>
        <fullName evidence="1">Uncharacterized protein</fullName>
    </submittedName>
</protein>
<sequence length="191" mass="22044">MLKKEFKQKDVNRARNLIMGKTDASTSTQIGYNTKQKDYKEGDVWTEGRKTWTIKNGIKQTISKLDKIKKEVFMPLCCPECGNVMKKRLDKPHYRINKKCYDCVIDFEGKLIVRGEYEDYKNKLKGKNSIDILNELESTLLSAVNVSNTNFVSEDGVVEKWVGGIDKEKFTEEIKTAAKAKRKHINKQLND</sequence>
<accession>A0A218ML82</accession>
<proteinExistence type="predicted"/>
<dbReference type="EMBL" id="KY052811">
    <property type="protein sequence ID" value="ASF00021.1"/>
    <property type="molecule type" value="Genomic_DNA"/>
</dbReference>
<name>A0A218ML82_9VIRU</name>
<evidence type="ECO:0000313" key="1">
    <source>
        <dbReference type="EMBL" id="ASF00021.1"/>
    </source>
</evidence>
<organism evidence="1">
    <name type="scientific">uncultured virus</name>
    <dbReference type="NCBI Taxonomy" id="340016"/>
    <lineage>
        <taxon>Viruses</taxon>
        <taxon>environmental samples</taxon>
    </lineage>
</organism>
<reference evidence="1" key="1">
    <citation type="submission" date="2016-10" db="EMBL/GenBank/DDBJ databases">
        <authorList>
            <person name="Varghese N."/>
        </authorList>
    </citation>
    <scope>NUCLEOTIDE SEQUENCE</scope>
</reference>